<evidence type="ECO:0000259" key="8">
    <source>
        <dbReference type="Pfam" id="PF06429"/>
    </source>
</evidence>
<dbReference type="PANTHER" id="PTHR30435:SF19">
    <property type="entry name" value="FLAGELLAR BASAL-BODY ROD PROTEIN FLGG"/>
    <property type="match status" value="1"/>
</dbReference>
<keyword evidence="10" id="KW-0282">Flagellum</keyword>
<gene>
    <name evidence="10" type="ORF">HGMM_F33C03C04</name>
</gene>
<dbReference type="InterPro" id="IPR010930">
    <property type="entry name" value="Flg_bb/hook_C_dom"/>
</dbReference>
<dbReference type="EMBL" id="AP011734">
    <property type="protein sequence ID" value="BAL55961.1"/>
    <property type="molecule type" value="Genomic_DNA"/>
</dbReference>
<dbReference type="Pfam" id="PF22692">
    <property type="entry name" value="LlgE_F_G_D1"/>
    <property type="match status" value="1"/>
</dbReference>
<evidence type="ECO:0000259" key="9">
    <source>
        <dbReference type="Pfam" id="PF22692"/>
    </source>
</evidence>
<evidence type="ECO:0000256" key="4">
    <source>
        <dbReference type="ARBA" id="ARBA00023143"/>
    </source>
</evidence>
<dbReference type="GO" id="GO:0071978">
    <property type="term" value="P:bacterial-type flagellum-dependent swarming motility"/>
    <property type="evidence" value="ECO:0007669"/>
    <property type="project" value="TreeGrafter"/>
</dbReference>
<feature type="domain" description="Flagellar basal-body/hook protein C-terminal" evidence="8">
    <location>
        <begin position="216"/>
        <end position="261"/>
    </location>
</feature>
<dbReference type="InterPro" id="IPR053967">
    <property type="entry name" value="LlgE_F_G-like_D1"/>
</dbReference>
<feature type="domain" description="Flagellar hook protein FlgE/F/G-like D1" evidence="9">
    <location>
        <begin position="96"/>
        <end position="159"/>
    </location>
</feature>
<reference evidence="10" key="2">
    <citation type="journal article" date="2012" name="PLoS ONE">
        <title>A Deeply Branching Thermophilic Bacterium with an Ancient Acetyl-CoA Pathway Dominates a Subsurface Ecosystem.</title>
        <authorList>
            <person name="Takami H."/>
            <person name="Noguchi H."/>
            <person name="Takaki Y."/>
            <person name="Uchiyama I."/>
            <person name="Toyoda A."/>
            <person name="Nishi S."/>
            <person name="Chee G.-J."/>
            <person name="Arai W."/>
            <person name="Nunoura T."/>
            <person name="Itoh T."/>
            <person name="Hattori M."/>
            <person name="Takai K."/>
        </authorList>
    </citation>
    <scope>NUCLEOTIDE SEQUENCE</scope>
</reference>
<keyword evidence="4 6" id="KW-0975">Bacterial flagellum</keyword>
<feature type="domain" description="Flagellar basal body rod protein N-terminal" evidence="7">
    <location>
        <begin position="7"/>
        <end position="35"/>
    </location>
</feature>
<dbReference type="InterPro" id="IPR012834">
    <property type="entry name" value="FlgG_G_neg"/>
</dbReference>
<dbReference type="AlphaFoldDB" id="H5SIH5"/>
<organism evidence="10">
    <name type="scientific">uncultured Planctomycetota bacterium</name>
    <dbReference type="NCBI Taxonomy" id="120965"/>
    <lineage>
        <taxon>Bacteria</taxon>
        <taxon>Pseudomonadati</taxon>
        <taxon>Planctomycetota</taxon>
        <taxon>environmental samples</taxon>
    </lineage>
</organism>
<sequence>MIKSLFTSATGMAAQQIVVDNTANNLANVNTTGYKRSQVSFQDLVYITQRPIGAETAAGQQEQNGLQIGSGVRIGGNMKLFSEGVLENTNNPLDLAIEGEGFFRVQLPNGTFRYTRDGAFRMNANGQIVTADGFLLDPPITIPNNTLSISIATDGTVSVITADSPNTSTVVGNLLLVRFPNPAGLSSEGRNLYAETAACGAPIEATPGQDGLGTIRQGFLERSNVDVVQELINLILAQRAYEFNTKAIRVADDMLASSNELVR</sequence>
<evidence type="ECO:0000259" key="7">
    <source>
        <dbReference type="Pfam" id="PF00460"/>
    </source>
</evidence>
<comment type="similarity">
    <text evidence="2 6">Belongs to the flagella basal body rod proteins family.</text>
</comment>
<dbReference type="Pfam" id="PF06429">
    <property type="entry name" value="Flg_bbr_C"/>
    <property type="match status" value="1"/>
</dbReference>
<dbReference type="PANTHER" id="PTHR30435">
    <property type="entry name" value="FLAGELLAR PROTEIN"/>
    <property type="match status" value="1"/>
</dbReference>
<evidence type="ECO:0000256" key="6">
    <source>
        <dbReference type="RuleBase" id="RU362116"/>
    </source>
</evidence>
<evidence type="ECO:0000256" key="1">
    <source>
        <dbReference type="ARBA" id="ARBA00004117"/>
    </source>
</evidence>
<name>H5SIH5_9BACT</name>
<evidence type="ECO:0000256" key="5">
    <source>
        <dbReference type="NCBIfam" id="TIGR02488"/>
    </source>
</evidence>
<evidence type="ECO:0000256" key="3">
    <source>
        <dbReference type="ARBA" id="ARBA00017948"/>
    </source>
</evidence>
<keyword evidence="10" id="KW-0969">Cilium</keyword>
<evidence type="ECO:0000313" key="10">
    <source>
        <dbReference type="EMBL" id="BAL55961.1"/>
    </source>
</evidence>
<dbReference type="Pfam" id="PF00460">
    <property type="entry name" value="Flg_bb_rod"/>
    <property type="match status" value="1"/>
</dbReference>
<comment type="subcellular location">
    <subcellularLocation>
        <location evidence="1 6">Bacterial flagellum basal body</location>
    </subcellularLocation>
</comment>
<dbReference type="NCBIfam" id="TIGR03506">
    <property type="entry name" value="FlgEFG_subfam"/>
    <property type="match status" value="2"/>
</dbReference>
<dbReference type="InterPro" id="IPR037925">
    <property type="entry name" value="FlgE/F/G-like"/>
</dbReference>
<dbReference type="InterPro" id="IPR020013">
    <property type="entry name" value="Flagellar_FlgE/F/G"/>
</dbReference>
<accession>H5SIH5</accession>
<dbReference type="GO" id="GO:0009426">
    <property type="term" value="C:bacterial-type flagellum basal body, distal rod"/>
    <property type="evidence" value="ECO:0007669"/>
    <property type="project" value="UniProtKB-UniRule"/>
</dbReference>
<dbReference type="NCBIfam" id="TIGR02488">
    <property type="entry name" value="flgG_G_neg"/>
    <property type="match status" value="1"/>
</dbReference>
<protein>
    <recommendedName>
        <fullName evidence="3 5">Flagellar basal-body rod protein FlgG</fullName>
    </recommendedName>
</protein>
<evidence type="ECO:0000256" key="2">
    <source>
        <dbReference type="ARBA" id="ARBA00009677"/>
    </source>
</evidence>
<proteinExistence type="inferred from homology"/>
<dbReference type="InterPro" id="IPR001444">
    <property type="entry name" value="Flag_bb_rod_N"/>
</dbReference>
<keyword evidence="10" id="KW-0966">Cell projection</keyword>
<dbReference type="SUPFAM" id="SSF117143">
    <property type="entry name" value="Flagellar hook protein flgE"/>
    <property type="match status" value="1"/>
</dbReference>
<reference evidence="10" key="1">
    <citation type="journal article" date="2005" name="Environ. Microbiol.">
        <title>Genetic and functional properties of uncultivated thermophilic crenarchaeotes from a subsurface gold mine as revealed by analysis of genome fragments.</title>
        <authorList>
            <person name="Nunoura T."/>
            <person name="Hirayama H."/>
            <person name="Takami H."/>
            <person name="Oida H."/>
            <person name="Nishi S."/>
            <person name="Shimamura S."/>
            <person name="Suzuki Y."/>
            <person name="Inagaki F."/>
            <person name="Takai K."/>
            <person name="Nealson K.H."/>
            <person name="Horikoshi K."/>
        </authorList>
    </citation>
    <scope>NUCLEOTIDE SEQUENCE</scope>
</reference>